<accession>A0A397T3A6</accession>
<dbReference type="OrthoDB" id="2378212at2759"/>
<gene>
    <name evidence="2" type="ORF">C1645_769234</name>
</gene>
<feature type="region of interest" description="Disordered" evidence="1">
    <location>
        <begin position="170"/>
        <end position="224"/>
    </location>
</feature>
<comment type="caution">
    <text evidence="2">The sequence shown here is derived from an EMBL/GenBank/DDBJ whole genome shotgun (WGS) entry which is preliminary data.</text>
</comment>
<reference evidence="2 3" key="1">
    <citation type="submission" date="2018-06" db="EMBL/GenBank/DDBJ databases">
        <title>Comparative genomics reveals the genomic features of Rhizophagus irregularis, R. cerebriforme, R. diaphanum and Gigaspora rosea, and their symbiotic lifestyle signature.</title>
        <authorList>
            <person name="Morin E."/>
            <person name="San Clemente H."/>
            <person name="Chen E.C.H."/>
            <person name="De La Providencia I."/>
            <person name="Hainaut M."/>
            <person name="Kuo A."/>
            <person name="Kohler A."/>
            <person name="Murat C."/>
            <person name="Tang N."/>
            <person name="Roy S."/>
            <person name="Loubradou J."/>
            <person name="Henrissat B."/>
            <person name="Grigoriev I.V."/>
            <person name="Corradi N."/>
            <person name="Roux C."/>
            <person name="Martin F.M."/>
        </authorList>
    </citation>
    <scope>NUCLEOTIDE SEQUENCE [LARGE SCALE GENOMIC DNA]</scope>
    <source>
        <strain evidence="2 3">DAOM 227022</strain>
    </source>
</reference>
<organism evidence="2 3">
    <name type="scientific">Glomus cerebriforme</name>
    <dbReference type="NCBI Taxonomy" id="658196"/>
    <lineage>
        <taxon>Eukaryota</taxon>
        <taxon>Fungi</taxon>
        <taxon>Fungi incertae sedis</taxon>
        <taxon>Mucoromycota</taxon>
        <taxon>Glomeromycotina</taxon>
        <taxon>Glomeromycetes</taxon>
        <taxon>Glomerales</taxon>
        <taxon>Glomeraceae</taxon>
        <taxon>Glomus</taxon>
    </lineage>
</organism>
<keyword evidence="3" id="KW-1185">Reference proteome</keyword>
<evidence type="ECO:0000313" key="2">
    <source>
        <dbReference type="EMBL" id="RIA90745.1"/>
    </source>
</evidence>
<evidence type="ECO:0000256" key="1">
    <source>
        <dbReference type="SAM" id="MobiDB-lite"/>
    </source>
</evidence>
<dbReference type="Proteomes" id="UP000265703">
    <property type="component" value="Unassembled WGS sequence"/>
</dbReference>
<feature type="compositionally biased region" description="Basic and acidic residues" evidence="1">
    <location>
        <begin position="192"/>
        <end position="204"/>
    </location>
</feature>
<proteinExistence type="predicted"/>
<dbReference type="AlphaFoldDB" id="A0A397T3A6"/>
<sequence>MMRDGDTIEEDQIEWVSGSSPKGSRKIVRHTNSLEIPLKQIHFNSSRSECITASEGSMALFLNDKTLEVSICLNHMKDEISFQIREVEEFKITRDNSVIFRLHPRFSRSYYYHPKGYSFKGTCIPRDSDPTGGKLSGISCINLKSSCSIGREYNLVDEWIKKMISRSRNTNKQVDARRSRNNNDFIYNPRTLNRDNRDNRDNRNRAPPIARVQNDPPRSYANSDNGLRQDILPVRYDNAIKKRELYITCICPTQKRAIIYPSDGIFNHFQFHIGQRFGWKWERMWYKNKTGGWAILNNDSVWTSVKKQVMSKPIPRIEVFM</sequence>
<dbReference type="EMBL" id="QKYT01000172">
    <property type="protein sequence ID" value="RIA90745.1"/>
    <property type="molecule type" value="Genomic_DNA"/>
</dbReference>
<protein>
    <submittedName>
        <fullName evidence="2">Uncharacterized protein</fullName>
    </submittedName>
</protein>
<evidence type="ECO:0000313" key="3">
    <source>
        <dbReference type="Proteomes" id="UP000265703"/>
    </source>
</evidence>
<name>A0A397T3A6_9GLOM</name>
<feature type="non-terminal residue" evidence="2">
    <location>
        <position position="321"/>
    </location>
</feature>